<protein>
    <submittedName>
        <fullName evidence="1">Uncharacterized protein</fullName>
    </submittedName>
</protein>
<name>A0A1S5R1A2_9CAUD</name>
<dbReference type="EMBL" id="KU862660">
    <property type="protein sequence ID" value="ANA49158.1"/>
    <property type="molecule type" value="Genomic_DNA"/>
</dbReference>
<gene>
    <name evidence="1" type="ORF">PMW_33</name>
</gene>
<organism evidence="1 2">
    <name type="scientific">Pseudomonas phage phiPMW</name>
    <dbReference type="NCBI Taxonomy" id="1815582"/>
    <lineage>
        <taxon>Viruses</taxon>
        <taxon>Duplodnaviria</taxon>
        <taxon>Heunggongvirae</taxon>
        <taxon>Uroviricota</taxon>
        <taxon>Caudoviricetes</taxon>
        <taxon>Plaisancevirus</taxon>
        <taxon>Plaisancevirus PMW</taxon>
    </lineage>
</organism>
<keyword evidence="2" id="KW-1185">Reference proteome</keyword>
<sequence length="78" mass="8669">MKKLATYTVTMLAYNVPVVRQATIYAEAEPNKRGETFEVSTHTGAPGVLWEFQPFATLEEATVYALRFLGGTTLTQKL</sequence>
<proteinExistence type="predicted"/>
<evidence type="ECO:0000313" key="1">
    <source>
        <dbReference type="EMBL" id="ANA49158.1"/>
    </source>
</evidence>
<dbReference type="Proteomes" id="UP000223738">
    <property type="component" value="Segment"/>
</dbReference>
<accession>A0A1S5R1A2</accession>
<reference evidence="1 2" key="1">
    <citation type="submission" date="2016-03" db="EMBL/GenBank/DDBJ databases">
        <title>Characterization of pf16 and phiPMW: Two novel phages infecting Pseudomonas putida PpG1.</title>
        <authorList>
            <person name="Magill D.J."/>
            <person name="Krylov V.N."/>
            <person name="Allen C.C.R."/>
            <person name="McGrath J.W."/>
            <person name="Quinn J.P."/>
            <person name="Kulakov L.A."/>
        </authorList>
    </citation>
    <scope>NUCLEOTIDE SEQUENCE [LARGE SCALE GENOMIC DNA]</scope>
</reference>
<evidence type="ECO:0000313" key="2">
    <source>
        <dbReference type="Proteomes" id="UP000223738"/>
    </source>
</evidence>